<dbReference type="Pfam" id="PF21127">
    <property type="entry name" value="ATG1-like_MIT2"/>
    <property type="match status" value="1"/>
</dbReference>
<evidence type="ECO:0000259" key="2">
    <source>
        <dbReference type="Pfam" id="PF21127"/>
    </source>
</evidence>
<feature type="region of interest" description="Disordered" evidence="1">
    <location>
        <begin position="1"/>
        <end position="36"/>
    </location>
</feature>
<proteinExistence type="predicted"/>
<evidence type="ECO:0000313" key="4">
    <source>
        <dbReference type="Proteomes" id="UP000678393"/>
    </source>
</evidence>
<feature type="domain" description="ATG1-like MIT" evidence="2">
    <location>
        <begin position="554"/>
        <end position="629"/>
    </location>
</feature>
<keyword evidence="4" id="KW-1185">Reference proteome</keyword>
<dbReference type="AlphaFoldDB" id="A0A8S3YTW7"/>
<dbReference type="InterPro" id="IPR048941">
    <property type="entry name" value="ATG1-like_MIT2"/>
</dbReference>
<organism evidence="3 4">
    <name type="scientific">Candidula unifasciata</name>
    <dbReference type="NCBI Taxonomy" id="100452"/>
    <lineage>
        <taxon>Eukaryota</taxon>
        <taxon>Metazoa</taxon>
        <taxon>Spiralia</taxon>
        <taxon>Lophotrochozoa</taxon>
        <taxon>Mollusca</taxon>
        <taxon>Gastropoda</taxon>
        <taxon>Heterobranchia</taxon>
        <taxon>Euthyneura</taxon>
        <taxon>Panpulmonata</taxon>
        <taxon>Eupulmonata</taxon>
        <taxon>Stylommatophora</taxon>
        <taxon>Helicina</taxon>
        <taxon>Helicoidea</taxon>
        <taxon>Geomitridae</taxon>
        <taxon>Candidula</taxon>
    </lineage>
</organism>
<evidence type="ECO:0000256" key="1">
    <source>
        <dbReference type="SAM" id="MobiDB-lite"/>
    </source>
</evidence>
<dbReference type="EMBL" id="CAJHNH020000901">
    <property type="protein sequence ID" value="CAG5120453.1"/>
    <property type="molecule type" value="Genomic_DNA"/>
</dbReference>
<feature type="compositionally biased region" description="Basic and acidic residues" evidence="1">
    <location>
        <begin position="363"/>
        <end position="385"/>
    </location>
</feature>
<dbReference type="OrthoDB" id="346907at2759"/>
<accession>A0A8S3YTW7</accession>
<gene>
    <name evidence="3" type="ORF">CUNI_LOCUS6011</name>
</gene>
<dbReference type="Proteomes" id="UP000678393">
    <property type="component" value="Unassembled WGS sequence"/>
</dbReference>
<protein>
    <recommendedName>
        <fullName evidence="2">ATG1-like MIT domain-containing protein</fullName>
    </recommendedName>
</protein>
<evidence type="ECO:0000313" key="3">
    <source>
        <dbReference type="EMBL" id="CAG5120453.1"/>
    </source>
</evidence>
<sequence>MKETKEEDMMTTLTETAGFTKVDSEDLRTRSGRSTPDDFVMVPEALCLESDGEESVCIRKAPLAEEEMASFSVSIQRSPKPNRIQFNNAVTFSKGKENDPAGGSPSRPVTLSMATAHCQSDPISVPCDLKSKAGEVTLRVKQKVKSPDVKMESDSQELAVVKRGSETKLSGVDMVDAVLRRSSETRLSGVDIVDAGSFSPPAVQFCVGTPPSGPSWRRSNVVTPPPYSSVLPGSPHRKSSITSPHFSLLQFSNPSSSVLGSHPSSLPTIVGSPNRFPAMFRLSSPHDNSPEPIHAPFASAGAAYLPAYHTSSTVPDNMVAMAHHRDVLGEIQPMDYHRVSTDSSLVSHQLHSQPRQGLMGYMGRERVSSGDSDKGRYGSLERDRSPSFPRRNSGLDISPPHHMLLAQSPSTGAQNMPTLRFVPQPLLEETLMDDNHNETLGKLSFVLDLVECILDLARTLGSAFRSIDPVETKKAKHLSPEHYGQYRTSQRSLEQLVLYARACSLLNSALHLARDETRNNRLQQSTNLCNVQGHSPGLHHSCKTPLSPKLLMATADKLIYNQAVHMCQTAALDECSNKHTPEVLSEVVRRYQVAQILFHSLAQTAHNENDKYILSKYLKSVERRLSVLTTEGTHYNRHQHQFIDNQRYQCTS</sequence>
<comment type="caution">
    <text evidence="3">The sequence shown here is derived from an EMBL/GenBank/DDBJ whole genome shotgun (WGS) entry which is preliminary data.</text>
</comment>
<reference evidence="3" key="1">
    <citation type="submission" date="2021-04" db="EMBL/GenBank/DDBJ databases">
        <authorList>
            <consortium name="Molecular Ecology Group"/>
        </authorList>
    </citation>
    <scope>NUCLEOTIDE SEQUENCE</scope>
</reference>
<feature type="region of interest" description="Disordered" evidence="1">
    <location>
        <begin position="363"/>
        <end position="398"/>
    </location>
</feature>
<name>A0A8S3YTW7_9EUPU</name>